<dbReference type="GO" id="GO:0016831">
    <property type="term" value="F:carboxy-lyase activity"/>
    <property type="evidence" value="ECO:0007669"/>
    <property type="project" value="InterPro"/>
</dbReference>
<evidence type="ECO:0000313" key="4">
    <source>
        <dbReference type="Proteomes" id="UP000265955"/>
    </source>
</evidence>
<keyword evidence="1" id="KW-0456">Lyase</keyword>
<feature type="domain" description="Amidohydrolase-related" evidence="2">
    <location>
        <begin position="60"/>
        <end position="333"/>
    </location>
</feature>
<dbReference type="InterPro" id="IPR032465">
    <property type="entry name" value="ACMSD"/>
</dbReference>
<dbReference type="OrthoDB" id="8673173at2"/>
<reference evidence="4" key="1">
    <citation type="submission" date="2018-09" db="EMBL/GenBank/DDBJ databases">
        <authorList>
            <person name="Zhu H."/>
        </authorList>
    </citation>
    <scope>NUCLEOTIDE SEQUENCE [LARGE SCALE GENOMIC DNA]</scope>
    <source>
        <strain evidence="4">K1R23-30</strain>
    </source>
</reference>
<evidence type="ECO:0000313" key="3">
    <source>
        <dbReference type="EMBL" id="RJF92519.1"/>
    </source>
</evidence>
<evidence type="ECO:0000259" key="2">
    <source>
        <dbReference type="Pfam" id="PF04909"/>
    </source>
</evidence>
<accession>A0A3A3FZL3</accession>
<gene>
    <name evidence="3" type="ORF">D3871_28390</name>
</gene>
<dbReference type="GO" id="GO:0019748">
    <property type="term" value="P:secondary metabolic process"/>
    <property type="evidence" value="ECO:0007669"/>
    <property type="project" value="TreeGrafter"/>
</dbReference>
<organism evidence="3 4">
    <name type="scientific">Noviherbaspirillum saxi</name>
    <dbReference type="NCBI Taxonomy" id="2320863"/>
    <lineage>
        <taxon>Bacteria</taxon>
        <taxon>Pseudomonadati</taxon>
        <taxon>Pseudomonadota</taxon>
        <taxon>Betaproteobacteria</taxon>
        <taxon>Burkholderiales</taxon>
        <taxon>Oxalobacteraceae</taxon>
        <taxon>Noviherbaspirillum</taxon>
    </lineage>
</organism>
<dbReference type="PANTHER" id="PTHR21240">
    <property type="entry name" value="2-AMINO-3-CARBOXYLMUCONATE-6-SEMIALDEHYDE DECARBOXYLASE"/>
    <property type="match status" value="1"/>
</dbReference>
<dbReference type="Proteomes" id="UP000265955">
    <property type="component" value="Unassembled WGS sequence"/>
</dbReference>
<dbReference type="RefSeq" id="WP_119772430.1">
    <property type="nucleotide sequence ID" value="NZ_QYUO01000003.1"/>
</dbReference>
<name>A0A3A3FZL3_9BURK</name>
<dbReference type="SUPFAM" id="SSF51556">
    <property type="entry name" value="Metallo-dependent hydrolases"/>
    <property type="match status" value="1"/>
</dbReference>
<keyword evidence="3" id="KW-0378">Hydrolase</keyword>
<dbReference type="Gene3D" id="3.20.20.140">
    <property type="entry name" value="Metal-dependent hydrolases"/>
    <property type="match status" value="1"/>
</dbReference>
<dbReference type="AlphaFoldDB" id="A0A3A3FZL3"/>
<dbReference type="EMBL" id="QYUO01000003">
    <property type="protein sequence ID" value="RJF92519.1"/>
    <property type="molecule type" value="Genomic_DNA"/>
</dbReference>
<dbReference type="Pfam" id="PF04909">
    <property type="entry name" value="Amidohydro_2"/>
    <property type="match status" value="1"/>
</dbReference>
<protein>
    <submittedName>
        <fullName evidence="3">Amidohydrolase</fullName>
    </submittedName>
</protein>
<dbReference type="InterPro" id="IPR006680">
    <property type="entry name" value="Amidohydro-rel"/>
</dbReference>
<keyword evidence="4" id="KW-1185">Reference proteome</keyword>
<proteinExistence type="predicted"/>
<comment type="caution">
    <text evidence="3">The sequence shown here is derived from an EMBL/GenBank/DDBJ whole genome shotgun (WGS) entry which is preliminary data.</text>
</comment>
<sequence length="347" mass="39162">MKLDIFTHIFPPAYFSKLNEVVTDKAALKRWFNIETLHNVPARLEIMDRYPGYQQVLTLSMPPIETLGSPDVTPELARIANDGLAGLVEQYPDRFPAWVAALPMNNIEASLEEAERAFALGASGVQLFTNINGRPLDHPDFAPIFDLVSGKHDKPIWLHPARPPKFADYPTEDKSKYEIWWTFGWPYETSAAMARIVFSGMFDRLPNLRVITHHCGAMVPFFEGRVGYGWDELGSRTADENYEAILKSMSKRPVDYFKQFYADTAVLGSKSAIQCGVNFFGTDHVLFGTDCPFDKEQGELVIRETIAAIETLNFTDEEKAALFYKNAQKMLKLRVHDDDGCCGGHHS</sequence>
<evidence type="ECO:0000256" key="1">
    <source>
        <dbReference type="ARBA" id="ARBA00023239"/>
    </source>
</evidence>
<dbReference type="InterPro" id="IPR032466">
    <property type="entry name" value="Metal_Hydrolase"/>
</dbReference>
<dbReference type="GO" id="GO:0005737">
    <property type="term" value="C:cytoplasm"/>
    <property type="evidence" value="ECO:0007669"/>
    <property type="project" value="TreeGrafter"/>
</dbReference>
<dbReference type="PANTHER" id="PTHR21240:SF28">
    <property type="entry name" value="ISO-OROTATE DECARBOXYLASE (EUROFUNG)"/>
    <property type="match status" value="1"/>
</dbReference>
<dbReference type="GO" id="GO:0016787">
    <property type="term" value="F:hydrolase activity"/>
    <property type="evidence" value="ECO:0007669"/>
    <property type="project" value="UniProtKB-KW"/>
</dbReference>